<sequence>MAGFRARDFRGGASRRLVAGSASLVFVGGALLAVGTAGHAQIPQGNGAAQQDNRTSAMGSQPASSTQALHESHKPQAKDSAQRNPRGKNGAQNSNPQGAGGFNNGLYGTGAGSNK</sequence>
<protein>
    <submittedName>
        <fullName evidence="2">Beta-xylosidase</fullName>
    </submittedName>
</protein>
<feature type="compositionally biased region" description="Basic and acidic residues" evidence="1">
    <location>
        <begin position="70"/>
        <end position="81"/>
    </location>
</feature>
<comment type="caution">
    <text evidence="2">The sequence shown here is derived from an EMBL/GenBank/DDBJ whole genome shotgun (WGS) entry which is preliminary data.</text>
</comment>
<keyword evidence="3" id="KW-1185">Reference proteome</keyword>
<gene>
    <name evidence="2" type="ORF">HHL14_27500</name>
</gene>
<proteinExistence type="predicted"/>
<dbReference type="Proteomes" id="UP000583127">
    <property type="component" value="Unassembled WGS sequence"/>
</dbReference>
<organism evidence="2 3">
    <name type="scientific">Paraburkholderia antibiotica</name>
    <dbReference type="NCBI Taxonomy" id="2728839"/>
    <lineage>
        <taxon>Bacteria</taxon>
        <taxon>Pseudomonadati</taxon>
        <taxon>Pseudomonadota</taxon>
        <taxon>Betaproteobacteria</taxon>
        <taxon>Burkholderiales</taxon>
        <taxon>Burkholderiaceae</taxon>
        <taxon>Paraburkholderia</taxon>
    </lineage>
</organism>
<feature type="compositionally biased region" description="Polar residues" evidence="1">
    <location>
        <begin position="43"/>
        <end position="69"/>
    </location>
</feature>
<feature type="region of interest" description="Disordered" evidence="1">
    <location>
        <begin position="41"/>
        <end position="115"/>
    </location>
</feature>
<evidence type="ECO:0000313" key="3">
    <source>
        <dbReference type="Proteomes" id="UP000583127"/>
    </source>
</evidence>
<dbReference type="EMBL" id="JABBFZ010000022">
    <property type="protein sequence ID" value="NML34563.1"/>
    <property type="molecule type" value="Genomic_DNA"/>
</dbReference>
<accession>A0A7Y0FFX7</accession>
<dbReference type="AlphaFoldDB" id="A0A7Y0FFX7"/>
<reference evidence="2 3" key="1">
    <citation type="submission" date="2020-04" db="EMBL/GenBank/DDBJ databases">
        <title>Paraburkholderia sp. G-4-1-8 isolated from soil.</title>
        <authorList>
            <person name="Dahal R.H."/>
        </authorList>
    </citation>
    <scope>NUCLEOTIDE SEQUENCE [LARGE SCALE GENOMIC DNA]</scope>
    <source>
        <strain evidence="2 3">G-4-1-8</strain>
    </source>
</reference>
<evidence type="ECO:0000313" key="2">
    <source>
        <dbReference type="EMBL" id="NML34563.1"/>
    </source>
</evidence>
<name>A0A7Y0FFX7_9BURK</name>
<evidence type="ECO:0000256" key="1">
    <source>
        <dbReference type="SAM" id="MobiDB-lite"/>
    </source>
</evidence>
<feature type="compositionally biased region" description="Gly residues" evidence="1">
    <location>
        <begin position="98"/>
        <end position="115"/>
    </location>
</feature>